<evidence type="ECO:0000313" key="2">
    <source>
        <dbReference type="EMBL" id="RKR73358.1"/>
    </source>
</evidence>
<dbReference type="AlphaFoldDB" id="A0A495ID23"/>
<dbReference type="RefSeq" id="WP_121368230.1">
    <property type="nucleotide sequence ID" value="NZ_RBKS01000001.1"/>
</dbReference>
<proteinExistence type="predicted"/>
<feature type="signal peptide" evidence="1">
    <location>
        <begin position="1"/>
        <end position="25"/>
    </location>
</feature>
<reference evidence="2 3" key="1">
    <citation type="submission" date="2018-10" db="EMBL/GenBank/DDBJ databases">
        <title>Sequencing the genomes of 1000 actinobacteria strains.</title>
        <authorList>
            <person name="Klenk H.-P."/>
        </authorList>
    </citation>
    <scope>NUCLEOTIDE SEQUENCE [LARGE SCALE GENOMIC DNA]</scope>
    <source>
        <strain evidence="2 3">DSM 17894</strain>
    </source>
</reference>
<comment type="caution">
    <text evidence="2">The sequence shown here is derived from an EMBL/GenBank/DDBJ whole genome shotgun (WGS) entry which is preliminary data.</text>
</comment>
<evidence type="ECO:0008006" key="4">
    <source>
        <dbReference type="Google" id="ProtNLM"/>
    </source>
</evidence>
<dbReference type="Proteomes" id="UP000280008">
    <property type="component" value="Unassembled WGS sequence"/>
</dbReference>
<name>A0A495ID23_9MICO</name>
<sequence>MKNIKRRAAALVGSVALLGGAAWMAAGTTGAYFSDTHNGSVSGTVGSIKVSVKGNGTGTDGQDLSFSNLLPGQAQSVTLQYGNTGRNAEDVYITFPNATALSALDDLGRYGEVHITANGNHIFDSANLSDAGNPADYSNATPISRWPLLSQYKVASNVQPGQYGTVTFSFNYSTGLSNASNIDAITGPAFNTYPAADGQTYTNASDGTGSGLPYAIVATQVGVIPGATGYPTPSN</sequence>
<evidence type="ECO:0000256" key="1">
    <source>
        <dbReference type="SAM" id="SignalP"/>
    </source>
</evidence>
<accession>A0A495ID23</accession>
<protein>
    <recommendedName>
        <fullName evidence="4">Camelysin-like metallo-endopeptidase</fullName>
    </recommendedName>
</protein>
<keyword evidence="3" id="KW-1185">Reference proteome</keyword>
<dbReference type="OrthoDB" id="5106225at2"/>
<keyword evidence="1" id="KW-0732">Signal</keyword>
<gene>
    <name evidence="2" type="ORF">C8E83_0450</name>
</gene>
<evidence type="ECO:0000313" key="3">
    <source>
        <dbReference type="Proteomes" id="UP000280008"/>
    </source>
</evidence>
<dbReference type="EMBL" id="RBKS01000001">
    <property type="protein sequence ID" value="RKR73358.1"/>
    <property type="molecule type" value="Genomic_DNA"/>
</dbReference>
<feature type="chain" id="PRO_5019734473" description="Camelysin-like metallo-endopeptidase" evidence="1">
    <location>
        <begin position="26"/>
        <end position="235"/>
    </location>
</feature>
<organism evidence="2 3">
    <name type="scientific">Frondihabitans australicus</name>
    <dbReference type="NCBI Taxonomy" id="386892"/>
    <lineage>
        <taxon>Bacteria</taxon>
        <taxon>Bacillati</taxon>
        <taxon>Actinomycetota</taxon>
        <taxon>Actinomycetes</taxon>
        <taxon>Micrococcales</taxon>
        <taxon>Microbacteriaceae</taxon>
        <taxon>Frondihabitans</taxon>
    </lineage>
</organism>